<dbReference type="PANTHER" id="PTHR30469">
    <property type="entry name" value="MULTIDRUG RESISTANCE PROTEIN MDTA"/>
    <property type="match status" value="1"/>
</dbReference>
<feature type="domain" description="CusB-like beta-barrel" evidence="4">
    <location>
        <begin position="202"/>
        <end position="276"/>
    </location>
</feature>
<dbReference type="Gene3D" id="2.40.420.20">
    <property type="match status" value="1"/>
</dbReference>
<keyword evidence="2" id="KW-0175">Coiled coil</keyword>
<dbReference type="Pfam" id="PF25917">
    <property type="entry name" value="BSH_RND"/>
    <property type="match status" value="1"/>
</dbReference>
<dbReference type="Gene3D" id="2.40.30.170">
    <property type="match status" value="1"/>
</dbReference>
<feature type="domain" description="Multidrug resistance protein MdtA-like barrel-sandwich hybrid" evidence="3">
    <location>
        <begin position="69"/>
        <end position="195"/>
    </location>
</feature>
<evidence type="ECO:0000313" key="7">
    <source>
        <dbReference type="Proteomes" id="UP001168528"/>
    </source>
</evidence>
<dbReference type="InterPro" id="IPR058637">
    <property type="entry name" value="YknX-like_C"/>
</dbReference>
<accession>A0ABT8RAC0</accession>
<proteinExistence type="inferred from homology"/>
<dbReference type="InterPro" id="IPR006143">
    <property type="entry name" value="RND_pump_MFP"/>
</dbReference>
<dbReference type="NCBIfam" id="TIGR01730">
    <property type="entry name" value="RND_mfp"/>
    <property type="match status" value="1"/>
</dbReference>
<evidence type="ECO:0000259" key="3">
    <source>
        <dbReference type="Pfam" id="PF25917"/>
    </source>
</evidence>
<evidence type="ECO:0000313" key="6">
    <source>
        <dbReference type="EMBL" id="MDO1449041.1"/>
    </source>
</evidence>
<protein>
    <submittedName>
        <fullName evidence="6">Efflux RND transporter periplasmic adaptor subunit</fullName>
    </submittedName>
</protein>
<keyword evidence="7" id="KW-1185">Reference proteome</keyword>
<evidence type="ECO:0000256" key="2">
    <source>
        <dbReference type="SAM" id="Coils"/>
    </source>
</evidence>
<evidence type="ECO:0000259" key="4">
    <source>
        <dbReference type="Pfam" id="PF25954"/>
    </source>
</evidence>
<comment type="similarity">
    <text evidence="1">Belongs to the membrane fusion protein (MFP) (TC 8.A.1) family.</text>
</comment>
<dbReference type="Gene3D" id="2.40.50.100">
    <property type="match status" value="2"/>
</dbReference>
<dbReference type="Proteomes" id="UP001168528">
    <property type="component" value="Unassembled WGS sequence"/>
</dbReference>
<dbReference type="PANTHER" id="PTHR30469:SF36">
    <property type="entry name" value="BLL3903 PROTEIN"/>
    <property type="match status" value="1"/>
</dbReference>
<dbReference type="Pfam" id="PF25954">
    <property type="entry name" value="Beta-barrel_RND_2"/>
    <property type="match status" value="1"/>
</dbReference>
<dbReference type="EMBL" id="JAUKPO010000016">
    <property type="protein sequence ID" value="MDO1449041.1"/>
    <property type="molecule type" value="Genomic_DNA"/>
</dbReference>
<organism evidence="6 7">
    <name type="scientific">Rhodocytophaga aerolata</name>
    <dbReference type="NCBI Taxonomy" id="455078"/>
    <lineage>
        <taxon>Bacteria</taxon>
        <taxon>Pseudomonadati</taxon>
        <taxon>Bacteroidota</taxon>
        <taxon>Cytophagia</taxon>
        <taxon>Cytophagales</taxon>
        <taxon>Rhodocytophagaceae</taxon>
        <taxon>Rhodocytophaga</taxon>
    </lineage>
</organism>
<feature type="domain" description="YknX-like C-terminal permuted SH3-like" evidence="5">
    <location>
        <begin position="282"/>
        <end position="349"/>
    </location>
</feature>
<dbReference type="RefSeq" id="WP_302039844.1">
    <property type="nucleotide sequence ID" value="NZ_JAUKPO010000016.1"/>
</dbReference>
<feature type="coiled-coil region" evidence="2">
    <location>
        <begin position="102"/>
        <end position="167"/>
    </location>
</feature>
<dbReference type="SUPFAM" id="SSF111369">
    <property type="entry name" value="HlyD-like secretion proteins"/>
    <property type="match status" value="1"/>
</dbReference>
<reference evidence="6" key="1">
    <citation type="submission" date="2023-07" db="EMBL/GenBank/DDBJ databases">
        <title>The genome sequence of Rhodocytophaga aerolata KACC 12507.</title>
        <authorList>
            <person name="Zhang X."/>
        </authorList>
    </citation>
    <scope>NUCLEOTIDE SEQUENCE</scope>
    <source>
        <strain evidence="6">KACC 12507</strain>
    </source>
</reference>
<name>A0ABT8RAC0_9BACT</name>
<dbReference type="InterPro" id="IPR058792">
    <property type="entry name" value="Beta-barrel_RND_2"/>
</dbReference>
<dbReference type="Pfam" id="PF25989">
    <property type="entry name" value="YknX_C"/>
    <property type="match status" value="1"/>
</dbReference>
<sequence>MKRIITIVVIIAVVGLVAFRLVSNKKAIDEKNKLPDNTNVAVAVNVAPVQNRISERNLSMIGTVAANQVIEIKAEVQGNLLSLNVDLGDEVKKGQVIGRIDNKLQALAVANAEQQLADAKQNLERYKNLFEGGAATQAQYDQYKLGFENAQIAVEQARKQLSNAVVRAPISGQITQKAVEAGAFVNIGTSIVTVVDVSRLKVQLNVAENDVYALKVGDPVQITATVFPGVTYEGKITFISPRGDDAHNYPVEIAFNNQSKYTLKAGTYVNTAFNRKSQVPTLQIPRDALVGSIRDAKVYVVDQNNVAKLKKITVGADNGSYLEVQEGLQEGERVVTTGQINLADSTKVSIIQSGAQNGVTAQDTGKAAASGNTSSMNQ</sequence>
<evidence type="ECO:0000256" key="1">
    <source>
        <dbReference type="ARBA" id="ARBA00009477"/>
    </source>
</evidence>
<comment type="caution">
    <text evidence="6">The sequence shown here is derived from an EMBL/GenBank/DDBJ whole genome shotgun (WGS) entry which is preliminary data.</text>
</comment>
<dbReference type="InterPro" id="IPR058625">
    <property type="entry name" value="MdtA-like_BSH"/>
</dbReference>
<gene>
    <name evidence="6" type="ORF">Q0590_22375</name>
</gene>
<evidence type="ECO:0000259" key="5">
    <source>
        <dbReference type="Pfam" id="PF25989"/>
    </source>
</evidence>